<dbReference type="Proteomes" id="UP001206206">
    <property type="component" value="Unassembled WGS sequence"/>
</dbReference>
<dbReference type="EMBL" id="JANFNH010000042">
    <property type="protein sequence ID" value="MCQ4045425.1"/>
    <property type="molecule type" value="Genomic_DNA"/>
</dbReference>
<gene>
    <name evidence="2" type="ORF">NON19_26180</name>
</gene>
<sequence length="453" mass="47613">MSAWLPGPRRAAWAEGVDRLRDAATTEPGRLRIIGAVLALLVVTFGAVTAWQITERSSAARDVASRSEPLSADAAEIYRSLADANTTAADGFLVSGQEPAAVRQRYESDVHTAAQLIANAAANSQGSADTQNQVTLLNQQLPVYTGLVETARANNRQGLPLGGAYLRYANDQMTGTLLPAAQKLYQTETGRLNGDYAAAESLPWAAWILGLLALGALVWAQRRTYLRTNRVLNPGLLAGTAAAGLALVWLVAGHTVARSDLGDSWDHSGRSLQVLNQARIDALQARGNENLTLVARGAGATYEDAYEQGMSTLDGPRGQQGAGGLLAQALSLADDPGGRTPVQQAADGVAQWRSRHNVANNDDNNGDYDSALAYVIGGKDSSGTEVTQTTGQSFDTVDRSLQQAVDHETGEFERAAGDARDSLTGLPEGAAVLAVLGAAGAVLGIGRRLSEYR</sequence>
<keyword evidence="1" id="KW-0472">Membrane</keyword>
<organism evidence="2 3">
    <name type="scientific">Streptantibioticus rubrisoli</name>
    <dbReference type="NCBI Taxonomy" id="1387313"/>
    <lineage>
        <taxon>Bacteria</taxon>
        <taxon>Bacillati</taxon>
        <taxon>Actinomycetota</taxon>
        <taxon>Actinomycetes</taxon>
        <taxon>Kitasatosporales</taxon>
        <taxon>Streptomycetaceae</taxon>
        <taxon>Streptantibioticus</taxon>
    </lineage>
</organism>
<evidence type="ECO:0000313" key="2">
    <source>
        <dbReference type="EMBL" id="MCQ4045425.1"/>
    </source>
</evidence>
<name>A0ABT1PJ91_9ACTN</name>
<keyword evidence="1" id="KW-0812">Transmembrane</keyword>
<keyword evidence="1" id="KW-1133">Transmembrane helix</keyword>
<evidence type="ECO:0008006" key="4">
    <source>
        <dbReference type="Google" id="ProtNLM"/>
    </source>
</evidence>
<feature type="transmembrane region" description="Helical" evidence="1">
    <location>
        <begin position="201"/>
        <end position="219"/>
    </location>
</feature>
<protein>
    <recommendedName>
        <fullName evidence="4">Secreted protein</fullName>
    </recommendedName>
</protein>
<dbReference type="RefSeq" id="WP_255931602.1">
    <property type="nucleotide sequence ID" value="NZ_JANFNH010000042.1"/>
</dbReference>
<evidence type="ECO:0000313" key="3">
    <source>
        <dbReference type="Proteomes" id="UP001206206"/>
    </source>
</evidence>
<evidence type="ECO:0000256" key="1">
    <source>
        <dbReference type="SAM" id="Phobius"/>
    </source>
</evidence>
<comment type="caution">
    <text evidence="2">The sequence shown here is derived from an EMBL/GenBank/DDBJ whole genome shotgun (WGS) entry which is preliminary data.</text>
</comment>
<accession>A0ABT1PJ91</accession>
<keyword evidence="3" id="KW-1185">Reference proteome</keyword>
<feature type="transmembrane region" description="Helical" evidence="1">
    <location>
        <begin position="31"/>
        <end position="53"/>
    </location>
</feature>
<reference evidence="2 3" key="1">
    <citation type="submission" date="2022-06" db="EMBL/GenBank/DDBJ databases">
        <title>Draft genome sequence of type strain Streptomyces rubrisoli DSM 42083.</title>
        <authorList>
            <person name="Duangmal K."/>
            <person name="Klaysubun C."/>
        </authorList>
    </citation>
    <scope>NUCLEOTIDE SEQUENCE [LARGE SCALE GENOMIC DNA]</scope>
    <source>
        <strain evidence="2 3">DSM 42083</strain>
    </source>
</reference>
<proteinExistence type="predicted"/>
<feature type="transmembrane region" description="Helical" evidence="1">
    <location>
        <begin position="231"/>
        <end position="252"/>
    </location>
</feature>